<evidence type="ECO:0000256" key="3">
    <source>
        <dbReference type="ARBA" id="ARBA00023125"/>
    </source>
</evidence>
<evidence type="ECO:0000259" key="5">
    <source>
        <dbReference type="PROSITE" id="PS50931"/>
    </source>
</evidence>
<dbReference type="PROSITE" id="PS50931">
    <property type="entry name" value="HTH_LYSR"/>
    <property type="match status" value="1"/>
</dbReference>
<dbReference type="Pfam" id="PF00126">
    <property type="entry name" value="HTH_1"/>
    <property type="match status" value="1"/>
</dbReference>
<dbReference type="Gene3D" id="3.40.190.290">
    <property type="match status" value="1"/>
</dbReference>
<comment type="caution">
    <text evidence="6">The sequence shown here is derived from an EMBL/GenBank/DDBJ whole genome shotgun (WGS) entry which is preliminary data.</text>
</comment>
<dbReference type="EMBL" id="BAABBR010000001">
    <property type="protein sequence ID" value="GAA4042153.1"/>
    <property type="molecule type" value="Genomic_DNA"/>
</dbReference>
<dbReference type="InterPro" id="IPR000847">
    <property type="entry name" value="LysR_HTH_N"/>
</dbReference>
<dbReference type="InterPro" id="IPR058163">
    <property type="entry name" value="LysR-type_TF_proteobact-type"/>
</dbReference>
<evidence type="ECO:0000256" key="2">
    <source>
        <dbReference type="ARBA" id="ARBA00023015"/>
    </source>
</evidence>
<dbReference type="Pfam" id="PF03466">
    <property type="entry name" value="LysR_substrate"/>
    <property type="match status" value="1"/>
</dbReference>
<dbReference type="SUPFAM" id="SSF46785">
    <property type="entry name" value="Winged helix' DNA-binding domain"/>
    <property type="match status" value="1"/>
</dbReference>
<keyword evidence="3" id="KW-0238">DNA-binding</keyword>
<dbReference type="InterPro" id="IPR005119">
    <property type="entry name" value="LysR_subst-bd"/>
</dbReference>
<name>A0ABP7UHL6_9SPHN</name>
<accession>A0ABP7UHL6</accession>
<dbReference type="InterPro" id="IPR036388">
    <property type="entry name" value="WH-like_DNA-bd_sf"/>
</dbReference>
<proteinExistence type="inferred from homology"/>
<keyword evidence="7" id="KW-1185">Reference proteome</keyword>
<dbReference type="PRINTS" id="PR00039">
    <property type="entry name" value="HTHLYSR"/>
</dbReference>
<keyword evidence="4" id="KW-0804">Transcription</keyword>
<dbReference type="InterPro" id="IPR036390">
    <property type="entry name" value="WH_DNA-bd_sf"/>
</dbReference>
<gene>
    <name evidence="6" type="ORF">GCM10022281_24080</name>
</gene>
<keyword evidence="2" id="KW-0805">Transcription regulation</keyword>
<evidence type="ECO:0000313" key="7">
    <source>
        <dbReference type="Proteomes" id="UP001424459"/>
    </source>
</evidence>
<protein>
    <submittedName>
        <fullName evidence="6">LysR family transcriptional regulator</fullName>
    </submittedName>
</protein>
<comment type="similarity">
    <text evidence="1">Belongs to the LysR transcriptional regulatory family.</text>
</comment>
<organism evidence="6 7">
    <name type="scientific">Sphingomonas rosea</name>
    <dbReference type="NCBI Taxonomy" id="335605"/>
    <lineage>
        <taxon>Bacteria</taxon>
        <taxon>Pseudomonadati</taxon>
        <taxon>Pseudomonadota</taxon>
        <taxon>Alphaproteobacteria</taxon>
        <taxon>Sphingomonadales</taxon>
        <taxon>Sphingomonadaceae</taxon>
        <taxon>Sphingomonas</taxon>
    </lineage>
</organism>
<evidence type="ECO:0000313" key="6">
    <source>
        <dbReference type="EMBL" id="GAA4042153.1"/>
    </source>
</evidence>
<evidence type="ECO:0000256" key="4">
    <source>
        <dbReference type="ARBA" id="ARBA00023163"/>
    </source>
</evidence>
<feature type="domain" description="HTH lysR-type" evidence="5">
    <location>
        <begin position="20"/>
        <end position="76"/>
    </location>
</feature>
<dbReference type="Gene3D" id="1.10.10.10">
    <property type="entry name" value="Winged helix-like DNA-binding domain superfamily/Winged helix DNA-binding domain"/>
    <property type="match status" value="1"/>
</dbReference>
<dbReference type="SUPFAM" id="SSF53850">
    <property type="entry name" value="Periplasmic binding protein-like II"/>
    <property type="match status" value="1"/>
</dbReference>
<dbReference type="PANTHER" id="PTHR30537">
    <property type="entry name" value="HTH-TYPE TRANSCRIPTIONAL REGULATOR"/>
    <property type="match status" value="1"/>
</dbReference>
<dbReference type="PANTHER" id="PTHR30537:SF3">
    <property type="entry name" value="TRANSCRIPTIONAL REGULATORY PROTEIN"/>
    <property type="match status" value="1"/>
</dbReference>
<reference evidence="7" key="1">
    <citation type="journal article" date="2019" name="Int. J. Syst. Evol. Microbiol.">
        <title>The Global Catalogue of Microorganisms (GCM) 10K type strain sequencing project: providing services to taxonomists for standard genome sequencing and annotation.</title>
        <authorList>
            <consortium name="The Broad Institute Genomics Platform"/>
            <consortium name="The Broad Institute Genome Sequencing Center for Infectious Disease"/>
            <person name="Wu L."/>
            <person name="Ma J."/>
        </authorList>
    </citation>
    <scope>NUCLEOTIDE SEQUENCE [LARGE SCALE GENOMIC DNA]</scope>
    <source>
        <strain evidence="7">JCM 17564</strain>
    </source>
</reference>
<evidence type="ECO:0000256" key="1">
    <source>
        <dbReference type="ARBA" id="ARBA00009437"/>
    </source>
</evidence>
<dbReference type="Proteomes" id="UP001424459">
    <property type="component" value="Unassembled WGS sequence"/>
</dbReference>
<sequence>MVASRPALPYTPPTMQRDADWNDWRAFLAVARSGSTLAAARTMRVSQTTVARRIAALEEALGLPLFERRPAGYALTEAGAALVDRAQAIEQAALAAEAHGRAAGRNVHGVVRITSEEVFSASLLEPHLLDLRDRYPDIRIDIDNGSAVRDLGAGEADIALRSTKSAHGAGLVGRVIARDDWTLYCSRDYAARHGVPSSIDALRDHALIGGGGGSLALQYGHWIEQAGLGDRVLIEQGSATGLLSAIRAGLGIAVLPCLVADAMPDLVRCAPPMVDERRLLWLLTHERVRHQPAVRAVIDFLYERLLAHARGLQVRAAA</sequence>